<dbReference type="EMBL" id="SWJE01000014">
    <property type="protein sequence ID" value="TKC83457.1"/>
    <property type="molecule type" value="Genomic_DNA"/>
</dbReference>
<sequence length="189" mass="21588">MRDLLPPNATLLERRTAAALAAVDTLPIPIRDYWNPDACPAALLPYLAAEVSVDGWELAESDEARRALIKGAIRLHEKRGTPWAIREVIRRLGFGEVELTEGRNVRRRDGTARYSGEWVHGNEHGEWAQYIVRLKRPITRDQADNMKTMLERYAPQRSELYRLDYTAAPVRRNGTGRYDSQYTRGSIDA</sequence>
<evidence type="ECO:0000313" key="2">
    <source>
        <dbReference type="Proteomes" id="UP000305539"/>
    </source>
</evidence>
<protein>
    <submittedName>
        <fullName evidence="1">Phage tail protein I</fullName>
    </submittedName>
</protein>
<dbReference type="AlphaFoldDB" id="A0A4U1HTU5"/>
<proteinExistence type="predicted"/>
<gene>
    <name evidence="1" type="ORF">FAZ69_23505</name>
</gene>
<dbReference type="OrthoDB" id="90759at2"/>
<evidence type="ECO:0000313" key="1">
    <source>
        <dbReference type="EMBL" id="TKC83457.1"/>
    </source>
</evidence>
<dbReference type="InterPro" id="IPR006521">
    <property type="entry name" value="Tail_protein_I"/>
</dbReference>
<organism evidence="1 2">
    <name type="scientific">Trinickia terrae</name>
    <dbReference type="NCBI Taxonomy" id="2571161"/>
    <lineage>
        <taxon>Bacteria</taxon>
        <taxon>Pseudomonadati</taxon>
        <taxon>Pseudomonadota</taxon>
        <taxon>Betaproteobacteria</taxon>
        <taxon>Burkholderiales</taxon>
        <taxon>Burkholderiaceae</taxon>
        <taxon>Trinickia</taxon>
    </lineage>
</organism>
<dbReference type="NCBIfam" id="TIGR01634">
    <property type="entry name" value="tail_P2_I"/>
    <property type="match status" value="1"/>
</dbReference>
<accession>A0A4U1HTU5</accession>
<name>A0A4U1HTU5_9BURK</name>
<dbReference type="RefSeq" id="WP_136897500.1">
    <property type="nucleotide sequence ID" value="NZ_SWJE01000014.1"/>
</dbReference>
<dbReference type="Pfam" id="PF09684">
    <property type="entry name" value="Tail_P2_I"/>
    <property type="match status" value="1"/>
</dbReference>
<keyword evidence="2" id="KW-1185">Reference proteome</keyword>
<dbReference type="Proteomes" id="UP000305539">
    <property type="component" value="Unassembled WGS sequence"/>
</dbReference>
<comment type="caution">
    <text evidence="1">The sequence shown here is derived from an EMBL/GenBank/DDBJ whole genome shotgun (WGS) entry which is preliminary data.</text>
</comment>
<reference evidence="1 2" key="1">
    <citation type="submission" date="2019-04" db="EMBL/GenBank/DDBJ databases">
        <title>Trinickia sp. 7GSK02, isolated from subtropical forest soil.</title>
        <authorList>
            <person name="Gao Z.-H."/>
            <person name="Qiu L.-H."/>
        </authorList>
    </citation>
    <scope>NUCLEOTIDE SEQUENCE [LARGE SCALE GENOMIC DNA]</scope>
    <source>
        <strain evidence="1 2">7GSK02</strain>
    </source>
</reference>